<evidence type="ECO:0000256" key="2">
    <source>
        <dbReference type="SAM" id="SignalP"/>
    </source>
</evidence>
<dbReference type="SUPFAM" id="SSF54909">
    <property type="entry name" value="Dimeric alpha+beta barrel"/>
    <property type="match status" value="1"/>
</dbReference>
<evidence type="ECO:0000259" key="3">
    <source>
        <dbReference type="Pfam" id="PF03795"/>
    </source>
</evidence>
<feature type="chain" id="PRO_5020878359" description="YCII-related domain-containing protein" evidence="2">
    <location>
        <begin position="20"/>
        <end position="154"/>
    </location>
</feature>
<keyword evidence="2" id="KW-0732">Signal</keyword>
<evidence type="ECO:0000256" key="1">
    <source>
        <dbReference type="ARBA" id="ARBA00007689"/>
    </source>
</evidence>
<protein>
    <recommendedName>
        <fullName evidence="3">YCII-related domain-containing protein</fullName>
    </recommendedName>
</protein>
<organism evidence="4 5">
    <name type="scientific">Pedobacter frigiditerrae</name>
    <dbReference type="NCBI Taxonomy" id="2530452"/>
    <lineage>
        <taxon>Bacteria</taxon>
        <taxon>Pseudomonadati</taxon>
        <taxon>Bacteroidota</taxon>
        <taxon>Sphingobacteriia</taxon>
        <taxon>Sphingobacteriales</taxon>
        <taxon>Sphingobacteriaceae</taxon>
        <taxon>Pedobacter</taxon>
    </lineage>
</organism>
<comment type="caution">
    <text evidence="4">The sequence shown here is derived from an EMBL/GenBank/DDBJ whole genome shotgun (WGS) entry which is preliminary data.</text>
</comment>
<sequence>MKKITLLIFLFCVSLIVNAQAQKPNPDYDAALAKQYEADDYGMKMYVLVILKTGSNTTETKAKTDSLFAGHMANMGRLVKINKLIVAGPMGKNDKNYRGIFILNTKSLDEAKELLKTDPAVNAKVLDVEMFNWYGSAALAAYLTASEKVGKFKF</sequence>
<evidence type="ECO:0000313" key="4">
    <source>
        <dbReference type="EMBL" id="TCC89372.1"/>
    </source>
</evidence>
<accession>A0A4R0MT56</accession>
<feature type="domain" description="YCII-related" evidence="3">
    <location>
        <begin position="47"/>
        <end position="133"/>
    </location>
</feature>
<reference evidence="4 5" key="1">
    <citation type="submission" date="2019-02" db="EMBL/GenBank/DDBJ databases">
        <title>Pedobacter sp. RP-1-13 sp. nov., isolated from Arctic soil.</title>
        <authorList>
            <person name="Dahal R.H."/>
        </authorList>
    </citation>
    <scope>NUCLEOTIDE SEQUENCE [LARGE SCALE GENOMIC DNA]</scope>
    <source>
        <strain evidence="4 5">RP-1-13</strain>
    </source>
</reference>
<dbReference type="InterPro" id="IPR011008">
    <property type="entry name" value="Dimeric_a/b-barrel"/>
</dbReference>
<dbReference type="Proteomes" id="UP000292884">
    <property type="component" value="Unassembled WGS sequence"/>
</dbReference>
<keyword evidence="5" id="KW-1185">Reference proteome</keyword>
<gene>
    <name evidence="4" type="ORF">EZ428_16890</name>
</gene>
<proteinExistence type="inferred from homology"/>
<dbReference type="OrthoDB" id="8481699at2"/>
<dbReference type="InterPro" id="IPR005545">
    <property type="entry name" value="YCII"/>
</dbReference>
<dbReference type="AlphaFoldDB" id="A0A4R0MT56"/>
<dbReference type="EMBL" id="SJSK01000004">
    <property type="protein sequence ID" value="TCC89372.1"/>
    <property type="molecule type" value="Genomic_DNA"/>
</dbReference>
<dbReference type="Pfam" id="PF03795">
    <property type="entry name" value="YCII"/>
    <property type="match status" value="1"/>
</dbReference>
<dbReference type="Gene3D" id="3.30.70.1060">
    <property type="entry name" value="Dimeric alpha+beta barrel"/>
    <property type="match status" value="1"/>
</dbReference>
<evidence type="ECO:0000313" key="5">
    <source>
        <dbReference type="Proteomes" id="UP000292884"/>
    </source>
</evidence>
<name>A0A4R0MT56_9SPHI</name>
<feature type="signal peptide" evidence="2">
    <location>
        <begin position="1"/>
        <end position="19"/>
    </location>
</feature>
<dbReference type="RefSeq" id="WP_131554359.1">
    <property type="nucleotide sequence ID" value="NZ_SJSK01000004.1"/>
</dbReference>
<comment type="similarity">
    <text evidence="1">Belongs to the YciI family.</text>
</comment>